<evidence type="ECO:0000313" key="2">
    <source>
        <dbReference type="EMBL" id="AIJ24484.1"/>
    </source>
</evidence>
<dbReference type="RefSeq" id="WP_017983320.1">
    <property type="nucleotide sequence ID" value="NZ_AQUL01000001.1"/>
</dbReference>
<dbReference type="InterPro" id="IPR041726">
    <property type="entry name" value="ACAD10_11_N"/>
</dbReference>
<keyword evidence="2" id="KW-0808">Transferase</keyword>
<dbReference type="SUPFAM" id="SSF56112">
    <property type="entry name" value="Protein kinase-like (PK-like)"/>
    <property type="match status" value="1"/>
</dbReference>
<dbReference type="InterPro" id="IPR011009">
    <property type="entry name" value="Kinase-like_dom_sf"/>
</dbReference>
<keyword evidence="3" id="KW-1185">Reference proteome</keyword>
<dbReference type="Gene3D" id="3.90.1200.10">
    <property type="match status" value="1"/>
</dbReference>
<dbReference type="KEGG" id="amq:AMETH_4392"/>
<dbReference type="EMBL" id="CP009110">
    <property type="protein sequence ID" value="AIJ24484.1"/>
    <property type="molecule type" value="Genomic_DNA"/>
</dbReference>
<dbReference type="Proteomes" id="UP000062973">
    <property type="component" value="Chromosome"/>
</dbReference>
<feature type="domain" description="Aminoglycoside phosphotransferase" evidence="1">
    <location>
        <begin position="32"/>
        <end position="261"/>
    </location>
</feature>
<dbReference type="PATRIC" id="fig|1068978.7.peg.4706"/>
<dbReference type="GO" id="GO:0016740">
    <property type="term" value="F:transferase activity"/>
    <property type="evidence" value="ECO:0007669"/>
    <property type="project" value="UniProtKB-KW"/>
</dbReference>
<dbReference type="PANTHER" id="PTHR21310">
    <property type="entry name" value="AMINOGLYCOSIDE PHOSPHOTRANSFERASE-RELATED-RELATED"/>
    <property type="match status" value="1"/>
</dbReference>
<dbReference type="Pfam" id="PF01636">
    <property type="entry name" value="APH"/>
    <property type="match status" value="1"/>
</dbReference>
<name>A0A076MUP7_AMYME</name>
<evidence type="ECO:0000259" key="1">
    <source>
        <dbReference type="Pfam" id="PF01636"/>
    </source>
</evidence>
<evidence type="ECO:0000313" key="3">
    <source>
        <dbReference type="Proteomes" id="UP000062973"/>
    </source>
</evidence>
<proteinExistence type="predicted"/>
<sequence length="348" mass="37630">MPEAEILSPGELRALGAWMDRQGLPGGPVEDLAPIAGGTQNLMLSFRRGGRAYVLRSGPRHRRARSNDVLRREMRVLAALSGTPVPHPELIAACPEETVLPGAVFYLMEPVDGYNATVELPEPHATRPELRHEMGLAMGDALAALSAVDHERAGLSDFGRPHGFLERQVPRWLAELDSYAGQDGYPGPDLPGVEAVADWLAQRVPQRWTPGILHGDYHLANVLFDRRGATVAAIVDWEMSTIGDPLLDLGWLLATWPGTRPMLGWTGLATAGDLATEEEIVARYAARSGRNTSGIAWYAVLACFKLGIVLEGTHARACAGKAPRAIGDRLHTAAVALFEQALDRIARS</sequence>
<dbReference type="InterPro" id="IPR051678">
    <property type="entry name" value="AGP_Transferase"/>
</dbReference>
<gene>
    <name evidence="2" type="ORF">AMETH_4392</name>
</gene>
<dbReference type="eggNOG" id="COG3173">
    <property type="taxonomic scope" value="Bacteria"/>
</dbReference>
<dbReference type="OrthoDB" id="3806873at2"/>
<dbReference type="HOGENOM" id="CLU_007526_0_0_11"/>
<dbReference type="PANTHER" id="PTHR21310:SF40">
    <property type="entry name" value="AMINOGLYCOSIDE PHOSPHOTRANSFERASE DOMAIN-CONTAINING PROTEIN-RELATED"/>
    <property type="match status" value="1"/>
</dbReference>
<organism evidence="2 3">
    <name type="scientific">Amycolatopsis methanolica 239</name>
    <dbReference type="NCBI Taxonomy" id="1068978"/>
    <lineage>
        <taxon>Bacteria</taxon>
        <taxon>Bacillati</taxon>
        <taxon>Actinomycetota</taxon>
        <taxon>Actinomycetes</taxon>
        <taxon>Pseudonocardiales</taxon>
        <taxon>Pseudonocardiaceae</taxon>
        <taxon>Amycolatopsis</taxon>
        <taxon>Amycolatopsis methanolica group</taxon>
    </lineage>
</organism>
<protein>
    <submittedName>
        <fullName evidence="2">Putative aminoglycoside phosphotransferase</fullName>
    </submittedName>
</protein>
<reference evidence="2 3" key="1">
    <citation type="submission" date="2014-07" db="EMBL/GenBank/DDBJ databases">
        <title>Whole Genome Sequence of the Amycolatopsis methanolica 239.</title>
        <authorList>
            <person name="Tang B."/>
        </authorList>
    </citation>
    <scope>NUCLEOTIDE SEQUENCE [LARGE SCALE GENOMIC DNA]</scope>
    <source>
        <strain evidence="2 3">239</strain>
    </source>
</reference>
<dbReference type="AlphaFoldDB" id="A0A076MUP7"/>
<accession>A0A076MUP7</accession>
<dbReference type="STRING" id="1068978.AMETH_4392"/>
<dbReference type="Gene3D" id="3.30.200.20">
    <property type="entry name" value="Phosphorylase Kinase, domain 1"/>
    <property type="match status" value="1"/>
</dbReference>
<dbReference type="InterPro" id="IPR002575">
    <property type="entry name" value="Aminoglycoside_PTrfase"/>
</dbReference>
<dbReference type="CDD" id="cd05154">
    <property type="entry name" value="ACAD10_11_N-like"/>
    <property type="match status" value="1"/>
</dbReference>